<dbReference type="InterPro" id="IPR004474">
    <property type="entry name" value="LytR_CpsA_psr"/>
</dbReference>
<dbReference type="Pfam" id="PF13399">
    <property type="entry name" value="LytR_C"/>
    <property type="match status" value="1"/>
</dbReference>
<dbReference type="Proteomes" id="UP000595224">
    <property type="component" value="Chromosome"/>
</dbReference>
<gene>
    <name evidence="5" type="ORF">IWA51_04505</name>
</gene>
<evidence type="ECO:0000313" key="6">
    <source>
        <dbReference type="Proteomes" id="UP000595224"/>
    </source>
</evidence>
<evidence type="ECO:0000256" key="1">
    <source>
        <dbReference type="ARBA" id="ARBA00006068"/>
    </source>
</evidence>
<evidence type="ECO:0000259" key="4">
    <source>
        <dbReference type="Pfam" id="PF13399"/>
    </source>
</evidence>
<feature type="domain" description="LytR/CpsA/Psr regulator C-terminal" evidence="4">
    <location>
        <begin position="300"/>
        <end position="392"/>
    </location>
</feature>
<keyword evidence="6" id="KW-1185">Reference proteome</keyword>
<dbReference type="InterPro" id="IPR027381">
    <property type="entry name" value="LytR/CpsA/Psr_C"/>
</dbReference>
<dbReference type="InterPro" id="IPR050922">
    <property type="entry name" value="LytR/CpsA/Psr_CW_biosynth"/>
</dbReference>
<proteinExistence type="inferred from homology"/>
<feature type="transmembrane region" description="Helical" evidence="2">
    <location>
        <begin position="12"/>
        <end position="31"/>
    </location>
</feature>
<dbReference type="Pfam" id="PF03816">
    <property type="entry name" value="LytR_cpsA_psr"/>
    <property type="match status" value="1"/>
</dbReference>
<reference evidence="5 6" key="1">
    <citation type="submission" date="2020-11" db="EMBL/GenBank/DDBJ databases">
        <title>Treponema Peruensis nv. sp., first commensal Treponema isolated from human feces.</title>
        <authorList>
            <person name="Belkhou C."/>
            <person name="Raes J."/>
        </authorList>
    </citation>
    <scope>NUCLEOTIDE SEQUENCE [LARGE SCALE GENOMIC DNA]</scope>
    <source>
        <strain evidence="5 6">RCC2812</strain>
    </source>
</reference>
<accession>A0A7T3V5T0</accession>
<organism evidence="5 6">
    <name type="scientific">Treponema peruense</name>
    <dbReference type="NCBI Taxonomy" id="2787628"/>
    <lineage>
        <taxon>Bacteria</taxon>
        <taxon>Pseudomonadati</taxon>
        <taxon>Spirochaetota</taxon>
        <taxon>Spirochaetia</taxon>
        <taxon>Spirochaetales</taxon>
        <taxon>Treponemataceae</taxon>
        <taxon>Treponema</taxon>
    </lineage>
</organism>
<feature type="domain" description="Cell envelope-related transcriptional attenuator" evidence="3">
    <location>
        <begin position="93"/>
        <end position="201"/>
    </location>
</feature>
<dbReference type="PANTHER" id="PTHR33392">
    <property type="entry name" value="POLYISOPRENYL-TEICHOIC ACID--PEPTIDOGLYCAN TEICHOIC ACID TRANSFERASE TAGU"/>
    <property type="match status" value="1"/>
</dbReference>
<evidence type="ECO:0000259" key="3">
    <source>
        <dbReference type="Pfam" id="PF03816"/>
    </source>
</evidence>
<name>A0A7T3V5T0_9SPIR</name>
<dbReference type="EMBL" id="CP064936">
    <property type="protein sequence ID" value="QQA01872.1"/>
    <property type="molecule type" value="Genomic_DNA"/>
</dbReference>
<keyword evidence="2" id="KW-0472">Membrane</keyword>
<keyword evidence="2" id="KW-1133">Transmembrane helix</keyword>
<keyword evidence="2" id="KW-0812">Transmembrane</keyword>
<sequence>MVENREKKGVVFLVVILAIIIGVGVFIAATLRVDPVAETLKKEPVIKILFVLSDDSGNALSTDVFVYYPVSRKGALFDILGNTGSIYSSLGRVDRIDAVYKEKGVDTYRKEVEKLIGKTIPFSLEISLSDLGTLADLLGGLKVFIPTPVDAKGENGERWLLPSGAVTLDGDKVATYMTYRSEDDSDGDAGDRRQGTLISLLASIRDNKNVILEKKNFRRFGEKFRFNMDESSLYKLFQEIVNVDAERLAPQTITGSLRVVDGKTLLFPYYDGQLIKDIVNQTIGSLVNDENSSQNRIYVLEIQNGTGRQGLARNTSFLMQSAGYEVLETLNADSDNYAHTVIVNHIGNREAALALGNFIRCRYIVDDEVKPGTESFDSVARADFTIILGDDFDGRFVKGGYKGPEVEAASDTDGEE</sequence>
<dbReference type="KEGG" id="tper:IWA51_04505"/>
<dbReference type="PANTHER" id="PTHR33392:SF6">
    <property type="entry name" value="POLYISOPRENYL-TEICHOIC ACID--PEPTIDOGLYCAN TEICHOIC ACID TRANSFERASE TAGU"/>
    <property type="match status" value="1"/>
</dbReference>
<evidence type="ECO:0000256" key="2">
    <source>
        <dbReference type="SAM" id="Phobius"/>
    </source>
</evidence>
<comment type="similarity">
    <text evidence="1">Belongs to the LytR/CpsA/Psr (LCP) family.</text>
</comment>
<protein>
    <submittedName>
        <fullName evidence="5">LCP family protein</fullName>
    </submittedName>
</protein>
<evidence type="ECO:0000313" key="5">
    <source>
        <dbReference type="EMBL" id="QQA01872.1"/>
    </source>
</evidence>
<dbReference type="RefSeq" id="WP_177527302.1">
    <property type="nucleotide sequence ID" value="NZ_CBCSHE010000002.1"/>
</dbReference>
<dbReference type="Gene3D" id="3.30.70.2390">
    <property type="match status" value="1"/>
</dbReference>
<dbReference type="AlphaFoldDB" id="A0A7T3V5T0"/>
<dbReference type="Gene3D" id="3.40.630.190">
    <property type="entry name" value="LCP protein"/>
    <property type="match status" value="1"/>
</dbReference>